<evidence type="ECO:0000313" key="2">
    <source>
        <dbReference type="EMBL" id="SBT34645.1"/>
    </source>
</evidence>
<evidence type="ECO:0000313" key="4">
    <source>
        <dbReference type="Proteomes" id="UP000078550"/>
    </source>
</evidence>
<proteinExistence type="predicted"/>
<evidence type="ECO:0000313" key="5">
    <source>
        <dbReference type="Proteomes" id="UP000078555"/>
    </source>
</evidence>
<evidence type="ECO:0000313" key="3">
    <source>
        <dbReference type="EMBL" id="SBT35075.1"/>
    </source>
</evidence>
<accession>A0A1A8YSM1</accession>
<evidence type="ECO:0000256" key="1">
    <source>
        <dbReference type="SAM" id="MobiDB-lite"/>
    </source>
</evidence>
<name>A0A1A8YSM1_PLAOA</name>
<dbReference type="Proteomes" id="UP000078550">
    <property type="component" value="Unassembled WGS sequence"/>
</dbReference>
<dbReference type="Proteomes" id="UP000078555">
    <property type="component" value="Unassembled WGS sequence"/>
</dbReference>
<protein>
    <submittedName>
        <fullName evidence="2">Uncharacterized protein</fullName>
    </submittedName>
</protein>
<dbReference type="AlphaFoldDB" id="A0A1A8YSM1"/>
<dbReference type="EMBL" id="FLRD01000072">
    <property type="protein sequence ID" value="SBT34645.1"/>
    <property type="molecule type" value="Genomic_DNA"/>
</dbReference>
<feature type="region of interest" description="Disordered" evidence="1">
    <location>
        <begin position="1"/>
        <end position="32"/>
    </location>
</feature>
<sequence length="121" mass="13679">MRTCHEGEGKRYHQRNSKHGCASHSKKSRTPLPAAMPFIPYPLYQTAQIPRKGVHHKVCYDKLKKNTLQSPQPDRQEICFHTPLCCKGYCIPILAHSKNKKKKKATQASKPDIVANTTIAS</sequence>
<organism evidence="2 5">
    <name type="scientific">Plasmodium ovale wallikeri</name>
    <dbReference type="NCBI Taxonomy" id="864142"/>
    <lineage>
        <taxon>Eukaryota</taxon>
        <taxon>Sar</taxon>
        <taxon>Alveolata</taxon>
        <taxon>Apicomplexa</taxon>
        <taxon>Aconoidasida</taxon>
        <taxon>Haemosporida</taxon>
        <taxon>Plasmodiidae</taxon>
        <taxon>Plasmodium</taxon>
        <taxon>Plasmodium (Plasmodium)</taxon>
    </lineage>
</organism>
<gene>
    <name evidence="2" type="ORF">POVWA1_023290</name>
    <name evidence="3" type="ORF">POVWA2_023080</name>
</gene>
<feature type="region of interest" description="Disordered" evidence="1">
    <location>
        <begin position="100"/>
        <end position="121"/>
    </location>
</feature>
<dbReference type="EMBL" id="FLRE01000091">
    <property type="protein sequence ID" value="SBT35075.1"/>
    <property type="molecule type" value="Genomic_DNA"/>
</dbReference>
<reference evidence="4 5" key="1">
    <citation type="submission" date="2016-05" db="EMBL/GenBank/DDBJ databases">
        <authorList>
            <person name="Naeem Raeece"/>
        </authorList>
    </citation>
    <scope>NUCLEOTIDE SEQUENCE [LARGE SCALE GENOMIC DNA]</scope>
</reference>
<reference evidence="2" key="2">
    <citation type="submission" date="2016-05" db="EMBL/GenBank/DDBJ databases">
        <authorList>
            <person name="Lavstsen T."/>
            <person name="Jespersen J.S."/>
        </authorList>
    </citation>
    <scope>NUCLEOTIDE SEQUENCE [LARGE SCALE GENOMIC DNA]</scope>
</reference>
<feature type="compositionally biased region" description="Basic and acidic residues" evidence="1">
    <location>
        <begin position="1"/>
        <end position="11"/>
    </location>
</feature>
<keyword evidence="5" id="KW-1185">Reference proteome</keyword>